<dbReference type="SMART" id="SM00918">
    <property type="entry name" value="Lig_chan-Glu_bd"/>
    <property type="match status" value="1"/>
</dbReference>
<feature type="transmembrane region" description="Helical" evidence="17">
    <location>
        <begin position="974"/>
        <end position="996"/>
    </location>
</feature>
<comment type="similarity">
    <text evidence="1">Belongs to the glutamate-gated ion channel (TC 1.A.10.1) family.</text>
</comment>
<dbReference type="GO" id="GO:0015276">
    <property type="term" value="F:ligand-gated monoatomic ion channel activity"/>
    <property type="evidence" value="ECO:0007669"/>
    <property type="project" value="InterPro"/>
</dbReference>
<dbReference type="Pfam" id="PF01094">
    <property type="entry name" value="ANF_receptor"/>
    <property type="match status" value="1"/>
</dbReference>
<protein>
    <submittedName>
        <fullName evidence="20">Uncharacterized protein</fullName>
    </submittedName>
</protein>
<keyword evidence="11" id="KW-0325">Glycoprotein</keyword>
<dbReference type="Pfam" id="PF10613">
    <property type="entry name" value="Lig_chan-Glu_bd"/>
    <property type="match status" value="1"/>
</dbReference>
<dbReference type="EMBL" id="OU895877">
    <property type="protein sequence ID" value="CAG9799704.1"/>
    <property type="molecule type" value="Genomic_DNA"/>
</dbReference>
<accession>A0A9N9WPA7</accession>
<dbReference type="OrthoDB" id="5984008at2759"/>
<evidence type="ECO:0000256" key="10">
    <source>
        <dbReference type="ARBA" id="ARBA00023170"/>
    </source>
</evidence>
<feature type="compositionally biased region" description="Polar residues" evidence="16">
    <location>
        <begin position="857"/>
        <end position="868"/>
    </location>
</feature>
<comment type="subcellular location">
    <subcellularLocation>
        <location evidence="15">Postsynaptic cell membrane</location>
        <topology evidence="15">Multi-pass membrane protein</topology>
    </subcellularLocation>
</comment>
<evidence type="ECO:0000313" key="21">
    <source>
        <dbReference type="Proteomes" id="UP001153620"/>
    </source>
</evidence>
<feature type="domain" description="Ionotropic glutamate receptor L-glutamate and glycine-binding" evidence="19">
    <location>
        <begin position="470"/>
        <end position="533"/>
    </location>
</feature>
<evidence type="ECO:0000256" key="2">
    <source>
        <dbReference type="ARBA" id="ARBA00022448"/>
    </source>
</evidence>
<dbReference type="GO" id="GO:0045211">
    <property type="term" value="C:postsynaptic membrane"/>
    <property type="evidence" value="ECO:0007669"/>
    <property type="project" value="UniProtKB-SubCell"/>
</dbReference>
<evidence type="ECO:0000256" key="11">
    <source>
        <dbReference type="ARBA" id="ARBA00023180"/>
    </source>
</evidence>
<keyword evidence="4 17" id="KW-0812">Transmembrane</keyword>
<feature type="transmembrane region" description="Helical" evidence="17">
    <location>
        <begin position="56"/>
        <end position="78"/>
    </location>
</feature>
<keyword evidence="12" id="KW-0628">Postsynaptic cell membrane</keyword>
<dbReference type="Pfam" id="PF00060">
    <property type="entry name" value="Lig_chan"/>
    <property type="match status" value="1"/>
</dbReference>
<evidence type="ECO:0000256" key="9">
    <source>
        <dbReference type="ARBA" id="ARBA00023136"/>
    </source>
</evidence>
<reference evidence="20" key="2">
    <citation type="submission" date="2022-10" db="EMBL/GenBank/DDBJ databases">
        <authorList>
            <consortium name="ENA_rothamsted_submissions"/>
            <consortium name="culmorum"/>
            <person name="King R."/>
        </authorList>
    </citation>
    <scope>NUCLEOTIDE SEQUENCE</scope>
</reference>
<keyword evidence="8" id="KW-0406">Ion transport</keyword>
<dbReference type="FunFam" id="3.40.190.10:FF:000117">
    <property type="entry name" value="Glutamate receptor, ionotropic kainate"/>
    <property type="match status" value="1"/>
</dbReference>
<keyword evidence="10" id="KW-0675">Receptor</keyword>
<keyword evidence="7" id="KW-0770">Synapse</keyword>
<evidence type="ECO:0000259" key="18">
    <source>
        <dbReference type="SMART" id="SM00079"/>
    </source>
</evidence>
<dbReference type="Gene3D" id="3.40.50.2300">
    <property type="match status" value="2"/>
</dbReference>
<dbReference type="InterPro" id="IPR001320">
    <property type="entry name" value="Iontro_rcpt_C"/>
</dbReference>
<evidence type="ECO:0000256" key="12">
    <source>
        <dbReference type="ARBA" id="ARBA00023257"/>
    </source>
</evidence>
<gene>
    <name evidence="20" type="ORF">CHIRRI_LOCUS2665</name>
</gene>
<keyword evidence="5" id="KW-0732">Signal</keyword>
<dbReference type="InterPro" id="IPR001828">
    <property type="entry name" value="ANF_lig-bd_rcpt"/>
</dbReference>
<keyword evidence="6 17" id="KW-1133">Transmembrane helix</keyword>
<name>A0A9N9WPA7_9DIPT</name>
<evidence type="ECO:0000256" key="13">
    <source>
        <dbReference type="ARBA" id="ARBA00023286"/>
    </source>
</evidence>
<evidence type="ECO:0000256" key="6">
    <source>
        <dbReference type="ARBA" id="ARBA00022989"/>
    </source>
</evidence>
<evidence type="ECO:0000256" key="5">
    <source>
        <dbReference type="ARBA" id="ARBA00022729"/>
    </source>
</evidence>
<sequence>MIQSANNVNNSNKINLEIFNENFEDDSDENLIKCQCTSLKIHRRHQTYQGGSMSSLILYIYMWITIFAICCSGLPPVIKIGAIFSEEQKDTSIELAFKYAVYKINKDRNILPKTTLVYDIQYVPDSTDSFRTSKKVCKSIENGVTAIFGPPSDSLLGPHIQSICEALDIPHIETRFDIDHGAKEFSINLFPQQKKLNDAILDTVKYLNWTRYAIIYEGVFKQQDLMKSSERGMEVYIRQTLPETYRLVLREIRQKEIYKLIIDTNPLYINKFFRTILQLQMNDFRYHYMFTTFDIETFDLEDFKYNSVNITAFRLVDVESPKVVDIMEQMKKFQHSGKEILNGSSVIMSDSALMFDAVTVYANGLSALDRSHKLKLVNLSCDLEQPWNDGLSLYNYLDSASIDGLTGKIEFNEGKRINFKLDLLKLKREELKKVGEWTSARGLEIKDPNAFYETNITKITLTVMTREEKPYLMIKEGNFTGNDRFEGFCIDLLKGIAAQVGFQYVIKLVPDGIYGVYNPETKTWNGIVRELIERKSDLAVASMTINYARENVIDFTKPFMNLGIGILFKVPTSQPTRLFSFMNPLAVEIWLYVLAAYTLVSFTLFVMARFSPYEWAKNFCHQEQVIENQFSISNRQSSGLNPKAISYIIVSFAMYIVAQISPLEWKKASVCSHYKNEDDDEINDIEFHHHHSLNSFDGHEDLMTIREDEITTIINENCCAMDHDGDENVEVNGNLKEKEEENKIEEEGVDEGNCCENYSISTPELHQQYFKNMCVMNEQNDLESIWMNMEYRQNFLLNARRQNHRNQRHEEKQQQQKQHQKQRQNQQKKNSNNSNNRSEGMRKRIIKKRQGRKNEYKQQYNNGIGSSNKHFDENLDIDDDGLIGYVDEEYYNNGLEVDSDDENGYGENEFCLDDNNESQDLSFTTLDEIQNIELISYVNNFSLKNSFAWTLGTLMQSTSDLYPKATSTRIVGSIWWFFTLIIISSYTANLAAFLTVERMITPIENAADLAENKQDISFGTLEGGSTMTFFRDSKIGIYQKMWRFMESKKPSVFVKTYEDGIKRVLEGNYAFLMESTMLDYAVQRDCNLTQIGGYGVALPKGSPWRDKISLAILELQEKGTIQILYDKWWKNTGEICSRDEKNKESKANALGVDNIGGVFVVLLCGLAFAILVAILEFCWNSKKNAQNDRQSLCSEMAEELRFAVRCHGSRQRPALKRNCVKCSPAGQNTYVPSSFALPHHFGQEIQYQNVALPMMELKKYEVDQNS</sequence>
<dbReference type="PANTHER" id="PTHR18966">
    <property type="entry name" value="IONOTROPIC GLUTAMATE RECEPTOR"/>
    <property type="match status" value="1"/>
</dbReference>
<reference evidence="20" key="1">
    <citation type="submission" date="2022-01" db="EMBL/GenBank/DDBJ databases">
        <authorList>
            <person name="King R."/>
        </authorList>
    </citation>
    <scope>NUCLEOTIDE SEQUENCE</scope>
</reference>
<evidence type="ECO:0000256" key="17">
    <source>
        <dbReference type="SAM" id="Phobius"/>
    </source>
</evidence>
<dbReference type="Proteomes" id="UP001153620">
    <property type="component" value="Chromosome 1"/>
</dbReference>
<dbReference type="InterPro" id="IPR019594">
    <property type="entry name" value="Glu/Gly-bd"/>
</dbReference>
<keyword evidence="9 17" id="KW-0472">Membrane</keyword>
<evidence type="ECO:0000256" key="15">
    <source>
        <dbReference type="ARBA" id="ARBA00034104"/>
    </source>
</evidence>
<keyword evidence="21" id="KW-1185">Reference proteome</keyword>
<dbReference type="Gene3D" id="1.10.287.70">
    <property type="match status" value="1"/>
</dbReference>
<dbReference type="SUPFAM" id="SSF53850">
    <property type="entry name" value="Periplasmic binding protein-like II"/>
    <property type="match status" value="1"/>
</dbReference>
<organism evidence="20 21">
    <name type="scientific">Chironomus riparius</name>
    <dbReference type="NCBI Taxonomy" id="315576"/>
    <lineage>
        <taxon>Eukaryota</taxon>
        <taxon>Metazoa</taxon>
        <taxon>Ecdysozoa</taxon>
        <taxon>Arthropoda</taxon>
        <taxon>Hexapoda</taxon>
        <taxon>Insecta</taxon>
        <taxon>Pterygota</taxon>
        <taxon>Neoptera</taxon>
        <taxon>Endopterygota</taxon>
        <taxon>Diptera</taxon>
        <taxon>Nematocera</taxon>
        <taxon>Chironomoidea</taxon>
        <taxon>Chironomidae</taxon>
        <taxon>Chironominae</taxon>
        <taxon>Chironomus</taxon>
    </lineage>
</organism>
<dbReference type="AlphaFoldDB" id="A0A9N9WPA7"/>
<evidence type="ECO:0000256" key="1">
    <source>
        <dbReference type="ARBA" id="ARBA00008685"/>
    </source>
</evidence>
<dbReference type="SUPFAM" id="SSF53822">
    <property type="entry name" value="Periplasmic binding protein-like I"/>
    <property type="match status" value="1"/>
</dbReference>
<evidence type="ECO:0000256" key="7">
    <source>
        <dbReference type="ARBA" id="ARBA00023018"/>
    </source>
</evidence>
<feature type="region of interest" description="Disordered" evidence="16">
    <location>
        <begin position="802"/>
        <end position="872"/>
    </location>
</feature>
<feature type="compositionally biased region" description="Low complexity" evidence="16">
    <location>
        <begin position="823"/>
        <end position="838"/>
    </location>
</feature>
<dbReference type="Gene3D" id="3.40.190.10">
    <property type="entry name" value="Periplasmic binding protein-like II"/>
    <property type="match status" value="3"/>
</dbReference>
<evidence type="ECO:0000256" key="14">
    <source>
        <dbReference type="ARBA" id="ARBA00023303"/>
    </source>
</evidence>
<evidence type="ECO:0000256" key="4">
    <source>
        <dbReference type="ARBA" id="ARBA00022692"/>
    </source>
</evidence>
<dbReference type="FunFam" id="3.40.190.10:FF:000060">
    <property type="entry name" value="Glutamate receptor ionotropic, kainate 1"/>
    <property type="match status" value="1"/>
</dbReference>
<feature type="transmembrane region" description="Helical" evidence="17">
    <location>
        <begin position="1155"/>
        <end position="1175"/>
    </location>
</feature>
<feature type="transmembrane region" description="Helical" evidence="17">
    <location>
        <begin position="589"/>
        <end position="608"/>
    </location>
</feature>
<dbReference type="InterPro" id="IPR028082">
    <property type="entry name" value="Peripla_BP_I"/>
</dbReference>
<evidence type="ECO:0000256" key="16">
    <source>
        <dbReference type="SAM" id="MobiDB-lite"/>
    </source>
</evidence>
<feature type="domain" description="Ionotropic glutamate receptor C-terminal" evidence="18">
    <location>
        <begin position="460"/>
        <end position="1131"/>
    </location>
</feature>
<evidence type="ECO:0000256" key="8">
    <source>
        <dbReference type="ARBA" id="ARBA00023065"/>
    </source>
</evidence>
<evidence type="ECO:0000256" key="3">
    <source>
        <dbReference type="ARBA" id="ARBA00022475"/>
    </source>
</evidence>
<dbReference type="InterPro" id="IPR015683">
    <property type="entry name" value="Ionotropic_Glu_rcpt"/>
</dbReference>
<dbReference type="SMART" id="SM00079">
    <property type="entry name" value="PBPe"/>
    <property type="match status" value="1"/>
</dbReference>
<keyword evidence="13" id="KW-1071">Ligand-gated ion channel</keyword>
<dbReference type="FunFam" id="3.40.190.10:FF:000167">
    <property type="entry name" value="Eye-enriched kainate receptor, isoform B"/>
    <property type="match status" value="1"/>
</dbReference>
<evidence type="ECO:0000313" key="20">
    <source>
        <dbReference type="EMBL" id="CAG9799704.1"/>
    </source>
</evidence>
<keyword evidence="14" id="KW-0407">Ion channel</keyword>
<proteinExistence type="inferred from homology"/>
<keyword evidence="3" id="KW-1003">Cell membrane</keyword>
<keyword evidence="2" id="KW-0813">Transport</keyword>
<evidence type="ECO:0000259" key="19">
    <source>
        <dbReference type="SMART" id="SM00918"/>
    </source>
</evidence>
<dbReference type="CDD" id="cd06382">
    <property type="entry name" value="PBP1_iGluR_Kainate"/>
    <property type="match status" value="1"/>
</dbReference>